<dbReference type="PROSITE" id="PS50404">
    <property type="entry name" value="GST_NTER"/>
    <property type="match status" value="1"/>
</dbReference>
<dbReference type="PROSITE" id="PS50405">
    <property type="entry name" value="GST_CTER"/>
    <property type="match status" value="1"/>
</dbReference>
<evidence type="ECO:0000313" key="4">
    <source>
        <dbReference type="Proteomes" id="UP000650833"/>
    </source>
</evidence>
<name>A0A8H7RF24_9FUNG</name>
<dbReference type="EMBL" id="JAEPRC010000102">
    <property type="protein sequence ID" value="KAG2209052.1"/>
    <property type="molecule type" value="Genomic_DNA"/>
</dbReference>
<dbReference type="InterPro" id="IPR050213">
    <property type="entry name" value="GST_superfamily"/>
</dbReference>
<protein>
    <recommendedName>
        <fullName evidence="5">Glutathione S-transferase</fullName>
    </recommendedName>
</protein>
<dbReference type="InterPro" id="IPR004046">
    <property type="entry name" value="GST_C"/>
</dbReference>
<dbReference type="Pfam" id="PF14497">
    <property type="entry name" value="GST_C_3"/>
    <property type="match status" value="1"/>
</dbReference>
<dbReference type="OrthoDB" id="414243at2759"/>
<accession>A0A8H7RF24</accession>
<dbReference type="SUPFAM" id="SSF47616">
    <property type="entry name" value="GST C-terminal domain-like"/>
    <property type="match status" value="1"/>
</dbReference>
<dbReference type="InterPro" id="IPR036282">
    <property type="entry name" value="Glutathione-S-Trfase_C_sf"/>
</dbReference>
<comment type="caution">
    <text evidence="3">The sequence shown here is derived from an EMBL/GenBank/DDBJ whole genome shotgun (WGS) entry which is preliminary data.</text>
</comment>
<dbReference type="GO" id="GO:0006749">
    <property type="term" value="P:glutathione metabolic process"/>
    <property type="evidence" value="ECO:0007669"/>
    <property type="project" value="TreeGrafter"/>
</dbReference>
<gene>
    <name evidence="3" type="ORF">INT46_011450</name>
</gene>
<dbReference type="Proteomes" id="UP000650833">
    <property type="component" value="Unassembled WGS sequence"/>
</dbReference>
<dbReference type="InterPro" id="IPR036249">
    <property type="entry name" value="Thioredoxin-like_sf"/>
</dbReference>
<reference evidence="3" key="1">
    <citation type="submission" date="2020-12" db="EMBL/GenBank/DDBJ databases">
        <title>Metabolic potential, ecology and presence of endohyphal bacteria is reflected in genomic diversity of Mucoromycotina.</title>
        <authorList>
            <person name="Muszewska A."/>
            <person name="Okrasinska A."/>
            <person name="Steczkiewicz K."/>
            <person name="Drgas O."/>
            <person name="Orlowska M."/>
            <person name="Perlinska-Lenart U."/>
            <person name="Aleksandrzak-Piekarczyk T."/>
            <person name="Szatraj K."/>
            <person name="Zielenkiewicz U."/>
            <person name="Pilsyk S."/>
            <person name="Malc E."/>
            <person name="Mieczkowski P."/>
            <person name="Kruszewska J.S."/>
            <person name="Biernat P."/>
            <person name="Pawlowska J."/>
        </authorList>
    </citation>
    <scope>NUCLEOTIDE SEQUENCE</scope>
    <source>
        <strain evidence="3">CBS 226.32</strain>
    </source>
</reference>
<evidence type="ECO:0000259" key="1">
    <source>
        <dbReference type="PROSITE" id="PS50404"/>
    </source>
</evidence>
<dbReference type="Gene3D" id="1.20.1050.10">
    <property type="match status" value="1"/>
</dbReference>
<organism evidence="3 4">
    <name type="scientific">Mucor plumbeus</name>
    <dbReference type="NCBI Taxonomy" id="97098"/>
    <lineage>
        <taxon>Eukaryota</taxon>
        <taxon>Fungi</taxon>
        <taxon>Fungi incertae sedis</taxon>
        <taxon>Mucoromycota</taxon>
        <taxon>Mucoromycotina</taxon>
        <taxon>Mucoromycetes</taxon>
        <taxon>Mucorales</taxon>
        <taxon>Mucorineae</taxon>
        <taxon>Mucoraceae</taxon>
        <taxon>Mucor</taxon>
    </lineage>
</organism>
<dbReference type="PROSITE" id="PS51354">
    <property type="entry name" value="GLUTAREDOXIN_2"/>
    <property type="match status" value="1"/>
</dbReference>
<evidence type="ECO:0008006" key="5">
    <source>
        <dbReference type="Google" id="ProtNLM"/>
    </source>
</evidence>
<dbReference type="GO" id="GO:0004364">
    <property type="term" value="F:glutathione transferase activity"/>
    <property type="evidence" value="ECO:0007669"/>
    <property type="project" value="TreeGrafter"/>
</dbReference>
<dbReference type="InterPro" id="IPR004045">
    <property type="entry name" value="Glutathione_S-Trfase_N"/>
</dbReference>
<dbReference type="Gene3D" id="3.40.30.10">
    <property type="entry name" value="Glutaredoxin"/>
    <property type="match status" value="1"/>
</dbReference>
<sequence>MTVDFDDLKLYYFGPINGSPTCGRGEHLRLLFKDAGIDFDYVRLDGQEWMDLKQKLISEKNAASPTLPFITINGKYFGKAIPTMRYISNKLGMYVASNDEDTQLVDSYADIVMGWVDRWANAYFWNPNDETIKKYETVQIAEAYTDFENILATHKGPYLLGETITYPDFALFHMMEEGGTVADKTSTHPNVDAFIKAMQNRPNLKQYLATDRQ</sequence>
<proteinExistence type="predicted"/>
<dbReference type="SUPFAM" id="SSF52833">
    <property type="entry name" value="Thioredoxin-like"/>
    <property type="match status" value="1"/>
</dbReference>
<dbReference type="InterPro" id="IPR010987">
    <property type="entry name" value="Glutathione-S-Trfase_C-like"/>
</dbReference>
<feature type="domain" description="GST N-terminal" evidence="1">
    <location>
        <begin position="12"/>
        <end position="95"/>
    </location>
</feature>
<dbReference type="AlphaFoldDB" id="A0A8H7RF24"/>
<keyword evidence="4" id="KW-1185">Reference proteome</keyword>
<evidence type="ECO:0000259" key="2">
    <source>
        <dbReference type="PROSITE" id="PS50405"/>
    </source>
</evidence>
<evidence type="ECO:0000313" key="3">
    <source>
        <dbReference type="EMBL" id="KAG2209052.1"/>
    </source>
</evidence>
<dbReference type="PANTHER" id="PTHR11571">
    <property type="entry name" value="GLUTATHIONE S-TRANSFERASE"/>
    <property type="match status" value="1"/>
</dbReference>
<feature type="domain" description="GST C-terminal" evidence="2">
    <location>
        <begin position="98"/>
        <end position="213"/>
    </location>
</feature>
<dbReference type="PANTHER" id="PTHR11571:SF150">
    <property type="entry name" value="GLUTATHIONE S-TRANSFERASE"/>
    <property type="match status" value="1"/>
</dbReference>